<sequence length="70" mass="7915">MMRTSLLEYERHFFSCDAWSHKSLSMTIKSIGELVLNNLGEEHEGHGTSKGEEESKGSVQVKLEAQFISE</sequence>
<name>A0AAQ3SZB1_PASNO</name>
<evidence type="ECO:0000256" key="1">
    <source>
        <dbReference type="SAM" id="MobiDB-lite"/>
    </source>
</evidence>
<feature type="compositionally biased region" description="Basic and acidic residues" evidence="1">
    <location>
        <begin position="40"/>
        <end position="56"/>
    </location>
</feature>
<dbReference type="EMBL" id="CP144747">
    <property type="protein sequence ID" value="WVZ63749.1"/>
    <property type="molecule type" value="Genomic_DNA"/>
</dbReference>
<proteinExistence type="predicted"/>
<reference evidence="2 3" key="1">
    <citation type="submission" date="2024-02" db="EMBL/GenBank/DDBJ databases">
        <title>High-quality chromosome-scale genome assembly of Pensacola bahiagrass (Paspalum notatum Flugge var. saurae).</title>
        <authorList>
            <person name="Vega J.M."/>
            <person name="Podio M."/>
            <person name="Orjuela J."/>
            <person name="Siena L.A."/>
            <person name="Pessino S.C."/>
            <person name="Combes M.C."/>
            <person name="Mariac C."/>
            <person name="Albertini E."/>
            <person name="Pupilli F."/>
            <person name="Ortiz J.P.A."/>
            <person name="Leblanc O."/>
        </authorList>
    </citation>
    <scope>NUCLEOTIDE SEQUENCE [LARGE SCALE GENOMIC DNA]</scope>
    <source>
        <strain evidence="2">R1</strain>
        <tissue evidence="2">Leaf</tissue>
    </source>
</reference>
<feature type="region of interest" description="Disordered" evidence="1">
    <location>
        <begin position="39"/>
        <end position="58"/>
    </location>
</feature>
<keyword evidence="3" id="KW-1185">Reference proteome</keyword>
<protein>
    <submittedName>
        <fullName evidence="2">Uncharacterized protein</fullName>
    </submittedName>
</protein>
<organism evidence="2 3">
    <name type="scientific">Paspalum notatum var. saurae</name>
    <dbReference type="NCBI Taxonomy" id="547442"/>
    <lineage>
        <taxon>Eukaryota</taxon>
        <taxon>Viridiplantae</taxon>
        <taxon>Streptophyta</taxon>
        <taxon>Embryophyta</taxon>
        <taxon>Tracheophyta</taxon>
        <taxon>Spermatophyta</taxon>
        <taxon>Magnoliopsida</taxon>
        <taxon>Liliopsida</taxon>
        <taxon>Poales</taxon>
        <taxon>Poaceae</taxon>
        <taxon>PACMAD clade</taxon>
        <taxon>Panicoideae</taxon>
        <taxon>Andropogonodae</taxon>
        <taxon>Paspaleae</taxon>
        <taxon>Paspalinae</taxon>
        <taxon>Paspalum</taxon>
    </lineage>
</organism>
<evidence type="ECO:0000313" key="2">
    <source>
        <dbReference type="EMBL" id="WVZ63749.1"/>
    </source>
</evidence>
<evidence type="ECO:0000313" key="3">
    <source>
        <dbReference type="Proteomes" id="UP001341281"/>
    </source>
</evidence>
<gene>
    <name evidence="2" type="ORF">U9M48_013357</name>
</gene>
<dbReference type="AlphaFoldDB" id="A0AAQ3SZB1"/>
<dbReference type="Proteomes" id="UP001341281">
    <property type="component" value="Chromosome 03"/>
</dbReference>
<accession>A0AAQ3SZB1</accession>